<gene>
    <name evidence="5" type="ORF">J3A84_08725</name>
</gene>
<feature type="domain" description="HD" evidence="3">
    <location>
        <begin position="390"/>
        <end position="512"/>
    </location>
</feature>
<comment type="caution">
    <text evidence="5">The sequence shown here is derived from an EMBL/GenBank/DDBJ whole genome shotgun (WGS) entry which is preliminary data.</text>
</comment>
<dbReference type="CDD" id="cd00077">
    <property type="entry name" value="HDc"/>
    <property type="match status" value="1"/>
</dbReference>
<evidence type="ECO:0000259" key="4">
    <source>
        <dbReference type="PROSITE" id="PS51832"/>
    </source>
</evidence>
<dbReference type="GO" id="GO:0052621">
    <property type="term" value="F:diguanylate cyclase activity"/>
    <property type="evidence" value="ECO:0007669"/>
    <property type="project" value="TreeGrafter"/>
</dbReference>
<keyword evidence="1" id="KW-0812">Transmembrane</keyword>
<dbReference type="GO" id="GO:1902201">
    <property type="term" value="P:negative regulation of bacterial-type flagellum-dependent cell motility"/>
    <property type="evidence" value="ECO:0007669"/>
    <property type="project" value="TreeGrafter"/>
</dbReference>
<dbReference type="PANTHER" id="PTHR45138">
    <property type="entry name" value="REGULATORY COMPONENTS OF SENSORY TRANSDUCTION SYSTEM"/>
    <property type="match status" value="1"/>
</dbReference>
<dbReference type="InterPro" id="IPR000160">
    <property type="entry name" value="GGDEF_dom"/>
</dbReference>
<dbReference type="RefSeq" id="WP_207599633.1">
    <property type="nucleotide sequence ID" value="NZ_JAFNJU010000006.1"/>
</dbReference>
<feature type="domain" description="HD-GYP" evidence="4">
    <location>
        <begin position="368"/>
        <end position="554"/>
    </location>
</feature>
<accession>A0A939KG37</accession>
<dbReference type="InterPro" id="IPR043128">
    <property type="entry name" value="Rev_trsase/Diguanyl_cyclase"/>
</dbReference>
<dbReference type="GO" id="GO:0005886">
    <property type="term" value="C:plasma membrane"/>
    <property type="evidence" value="ECO:0007669"/>
    <property type="project" value="TreeGrafter"/>
</dbReference>
<dbReference type="SMART" id="SM00267">
    <property type="entry name" value="GGDEF"/>
    <property type="match status" value="1"/>
</dbReference>
<dbReference type="FunFam" id="3.30.70.270:FF:000001">
    <property type="entry name" value="Diguanylate cyclase domain protein"/>
    <property type="match status" value="1"/>
</dbReference>
<name>A0A939KG37_9CLOT</name>
<feature type="transmembrane region" description="Helical" evidence="1">
    <location>
        <begin position="159"/>
        <end position="176"/>
    </location>
</feature>
<feature type="domain" description="GGDEF" evidence="2">
    <location>
        <begin position="220"/>
        <end position="355"/>
    </location>
</feature>
<evidence type="ECO:0000256" key="1">
    <source>
        <dbReference type="SAM" id="Phobius"/>
    </source>
</evidence>
<dbReference type="SMART" id="SM00471">
    <property type="entry name" value="HDc"/>
    <property type="match status" value="1"/>
</dbReference>
<dbReference type="InterPro" id="IPR003607">
    <property type="entry name" value="HD/PDEase_dom"/>
</dbReference>
<evidence type="ECO:0000259" key="2">
    <source>
        <dbReference type="PROSITE" id="PS50887"/>
    </source>
</evidence>
<proteinExistence type="predicted"/>
<dbReference type="GO" id="GO:0043709">
    <property type="term" value="P:cell adhesion involved in single-species biofilm formation"/>
    <property type="evidence" value="ECO:0007669"/>
    <property type="project" value="TreeGrafter"/>
</dbReference>
<reference evidence="5" key="1">
    <citation type="submission" date="2021-03" db="EMBL/GenBank/DDBJ databases">
        <title>Proteiniclasticum marinus sp. nov., isolated from tidal flat sediment.</title>
        <authorList>
            <person name="Namirimu T."/>
            <person name="Yang J.-A."/>
            <person name="Yang S.-H."/>
            <person name="Kim Y.-J."/>
            <person name="Kwon K.K."/>
        </authorList>
    </citation>
    <scope>NUCLEOTIDE SEQUENCE</scope>
    <source>
        <strain evidence="5">SCR006</strain>
    </source>
</reference>
<feature type="transmembrane region" description="Helical" evidence="1">
    <location>
        <begin position="128"/>
        <end position="147"/>
    </location>
</feature>
<dbReference type="SUPFAM" id="SSF55073">
    <property type="entry name" value="Nucleotide cyclase"/>
    <property type="match status" value="1"/>
</dbReference>
<sequence length="554" mass="64285">MWNELPSLNSRKREQIRMMFFTVKILALFFSAIPILEYFNIQNHGYDLLSIYYIGITFSAFSLIMVFLLFIYNRKEHNQLYYIVEVVTFIIVFVVSIYVSGANKSENKYIFLFIIISYTIEYGMKTGLFVSGIATVVIAGMDLFLGNNSNVNIQFQNDLALFAMFFLVAWTIGHYARLEQKHIKELVDYANIDGLTGAYNHRYFYEIIERLFDQHKKKGTHLSLVMMDLDYFKKYNDIYGHAQGDAFLKEITGVIQSSIRERDILCRYGGDEFCVILPDTDKEQACEIADELREAVCSYEYRGKENMNNRAMTASIGVSTSGPQMERHMSLIENADMALYRAKFLRRNKVEVYSSIFDHIIEREPNENLLDEIKPLKTLMTVINSRDTYTFNHVERVFHYCRIVADHLKLSSEEKRSLLFGAYLHDLGKINTSKETLITNARLSNDQWEELKKHPQDSADIVSQIKGFEDIVPVVLQHHEKYDGSGYPLGLKGNEINYLARILTIVDSFDAMTNQRPYQKTKSFQEAFDEIERCKGTHFDPVIADGFMEALKEM</sequence>
<evidence type="ECO:0000313" key="5">
    <source>
        <dbReference type="EMBL" id="MBO1265107.1"/>
    </source>
</evidence>
<dbReference type="PROSITE" id="PS51832">
    <property type="entry name" value="HD_GYP"/>
    <property type="match status" value="1"/>
</dbReference>
<dbReference type="InterPro" id="IPR029787">
    <property type="entry name" value="Nucleotide_cyclase"/>
</dbReference>
<dbReference type="Pfam" id="PF00990">
    <property type="entry name" value="GGDEF"/>
    <property type="match status" value="1"/>
</dbReference>
<dbReference type="InterPro" id="IPR050469">
    <property type="entry name" value="Diguanylate_Cyclase"/>
</dbReference>
<dbReference type="NCBIfam" id="TIGR00254">
    <property type="entry name" value="GGDEF"/>
    <property type="match status" value="1"/>
</dbReference>
<feature type="transmembrane region" description="Helical" evidence="1">
    <location>
        <begin position="21"/>
        <end position="39"/>
    </location>
</feature>
<dbReference type="EMBL" id="JAFNJU010000006">
    <property type="protein sequence ID" value="MBO1265107.1"/>
    <property type="molecule type" value="Genomic_DNA"/>
</dbReference>
<evidence type="ECO:0000259" key="3">
    <source>
        <dbReference type="PROSITE" id="PS51831"/>
    </source>
</evidence>
<keyword evidence="1" id="KW-0472">Membrane</keyword>
<dbReference type="Gene3D" id="1.10.3210.10">
    <property type="entry name" value="Hypothetical protein af1432"/>
    <property type="match status" value="1"/>
</dbReference>
<dbReference type="PROSITE" id="PS50887">
    <property type="entry name" value="GGDEF"/>
    <property type="match status" value="1"/>
</dbReference>
<keyword evidence="1" id="KW-1133">Transmembrane helix</keyword>
<dbReference type="Gene3D" id="3.30.70.270">
    <property type="match status" value="1"/>
</dbReference>
<dbReference type="Pfam" id="PF13487">
    <property type="entry name" value="HD_5"/>
    <property type="match status" value="1"/>
</dbReference>
<evidence type="ECO:0000313" key="6">
    <source>
        <dbReference type="Proteomes" id="UP000664218"/>
    </source>
</evidence>
<dbReference type="CDD" id="cd01949">
    <property type="entry name" value="GGDEF"/>
    <property type="match status" value="1"/>
</dbReference>
<dbReference type="AlphaFoldDB" id="A0A939KG37"/>
<dbReference type="Proteomes" id="UP000664218">
    <property type="component" value="Unassembled WGS sequence"/>
</dbReference>
<feature type="transmembrane region" description="Helical" evidence="1">
    <location>
        <begin position="51"/>
        <end position="73"/>
    </location>
</feature>
<feature type="transmembrane region" description="Helical" evidence="1">
    <location>
        <begin position="80"/>
        <end position="101"/>
    </location>
</feature>
<organism evidence="5 6">
    <name type="scientific">Proteiniclasticum aestuarii</name>
    <dbReference type="NCBI Taxonomy" id="2817862"/>
    <lineage>
        <taxon>Bacteria</taxon>
        <taxon>Bacillati</taxon>
        <taxon>Bacillota</taxon>
        <taxon>Clostridia</taxon>
        <taxon>Eubacteriales</taxon>
        <taxon>Clostridiaceae</taxon>
        <taxon>Proteiniclasticum</taxon>
    </lineage>
</organism>
<keyword evidence="6" id="KW-1185">Reference proteome</keyword>
<dbReference type="PROSITE" id="PS51831">
    <property type="entry name" value="HD"/>
    <property type="match status" value="1"/>
</dbReference>
<protein>
    <submittedName>
        <fullName evidence="5">Diguanylate cyclase</fullName>
    </submittedName>
</protein>
<dbReference type="SUPFAM" id="SSF109604">
    <property type="entry name" value="HD-domain/PDEase-like"/>
    <property type="match status" value="1"/>
</dbReference>
<dbReference type="InterPro" id="IPR037522">
    <property type="entry name" value="HD_GYP_dom"/>
</dbReference>
<dbReference type="InterPro" id="IPR006674">
    <property type="entry name" value="HD_domain"/>
</dbReference>
<dbReference type="PANTHER" id="PTHR45138:SF9">
    <property type="entry name" value="DIGUANYLATE CYCLASE DGCM-RELATED"/>
    <property type="match status" value="1"/>
</dbReference>